<feature type="transmembrane region" description="Helical" evidence="1">
    <location>
        <begin position="198"/>
        <end position="214"/>
    </location>
</feature>
<feature type="transmembrane region" description="Helical" evidence="1">
    <location>
        <begin position="106"/>
        <end position="128"/>
    </location>
</feature>
<dbReference type="Proteomes" id="UP000589521">
    <property type="component" value="Unassembled WGS sequence"/>
</dbReference>
<feature type="transmembrane region" description="Helical" evidence="1">
    <location>
        <begin position="36"/>
        <end position="53"/>
    </location>
</feature>
<name>A0A7Z0M6V0_9STRE</name>
<keyword evidence="1" id="KW-0472">Membrane</keyword>
<evidence type="ECO:0000256" key="1">
    <source>
        <dbReference type="SAM" id="Phobius"/>
    </source>
</evidence>
<evidence type="ECO:0000313" key="2">
    <source>
        <dbReference type="EMBL" id="NYS96898.1"/>
    </source>
</evidence>
<comment type="caution">
    <text evidence="2">The sequence shown here is derived from an EMBL/GenBank/DDBJ whole genome shotgun (WGS) entry which is preliminary data.</text>
</comment>
<proteinExistence type="predicted"/>
<sequence>MLKIDFDKLLIGVVLTFVIGWDFFGTTMLARELPTIPSAIVLCATWILALRFIYIQKFELNFLIFAPLLLLAGMAVAWKMRNINFLIYMSLIVLLYKADIDYALKIFVTITGLMLVTTVFLSLIDVIPNLQFVQNRARGVVTRNSLGFIYPTDFASHCFYFFAALSYVLREKYIVFRTGLGLAIGAILYFVADARLNAYSTLVSVLLFLIFYFKKDLNSRVFRFSPLAAPIAAGLMYYWTSHFNWGDGRYIALNNFFSMRLALGRQAMNTYSINYFGTPGTQFRGYGGTTETVLNYTYVDSSYIQMLFYYGSLSVLLLILFYFIQSIRILQKKQYLLLCLLCLIAVNCMIEAFWIRPSYNIFMFVLMGVGSEFIKGGQDEADKELSL</sequence>
<feature type="transmembrane region" description="Helical" evidence="1">
    <location>
        <begin position="174"/>
        <end position="192"/>
    </location>
</feature>
<dbReference type="AlphaFoldDB" id="A0A7Z0M6V0"/>
<feature type="transmembrane region" description="Helical" evidence="1">
    <location>
        <begin position="335"/>
        <end position="355"/>
    </location>
</feature>
<keyword evidence="1" id="KW-0812">Transmembrane</keyword>
<protein>
    <submittedName>
        <fullName evidence="2">Polysaccharide polymerase</fullName>
    </submittedName>
</protein>
<accession>A0A7Z0M6V0</accession>
<feature type="transmembrane region" description="Helical" evidence="1">
    <location>
        <begin position="9"/>
        <end position="30"/>
    </location>
</feature>
<dbReference type="RefSeq" id="WP_179925580.1">
    <property type="nucleotide sequence ID" value="NZ_JACBXX010000142.1"/>
</dbReference>
<gene>
    <name evidence="2" type="ORF">HZY94_06895</name>
</gene>
<feature type="transmembrane region" description="Helical" evidence="1">
    <location>
        <begin position="221"/>
        <end position="239"/>
    </location>
</feature>
<organism evidence="2 3">
    <name type="scientific">Streptococcus danieliae</name>
    <dbReference type="NCBI Taxonomy" id="747656"/>
    <lineage>
        <taxon>Bacteria</taxon>
        <taxon>Bacillati</taxon>
        <taxon>Bacillota</taxon>
        <taxon>Bacilli</taxon>
        <taxon>Lactobacillales</taxon>
        <taxon>Streptococcaceae</taxon>
        <taxon>Streptococcus</taxon>
    </lineage>
</organism>
<evidence type="ECO:0000313" key="3">
    <source>
        <dbReference type="Proteomes" id="UP000589521"/>
    </source>
</evidence>
<dbReference type="EMBL" id="JACBXX010000142">
    <property type="protein sequence ID" value="NYS96898.1"/>
    <property type="molecule type" value="Genomic_DNA"/>
</dbReference>
<keyword evidence="1" id="KW-1133">Transmembrane helix</keyword>
<feature type="transmembrane region" description="Helical" evidence="1">
    <location>
        <begin position="303"/>
        <end position="323"/>
    </location>
</feature>
<feature type="transmembrane region" description="Helical" evidence="1">
    <location>
        <begin position="60"/>
        <end position="77"/>
    </location>
</feature>
<reference evidence="2 3" key="1">
    <citation type="submission" date="2020-07" db="EMBL/GenBank/DDBJ databases">
        <title>MOT database genomes.</title>
        <authorList>
            <person name="Joseph S."/>
            <person name="Aduse-Opoku J."/>
            <person name="Hashim A."/>
            <person name="Wade W."/>
            <person name="Curtis M."/>
        </authorList>
    </citation>
    <scope>NUCLEOTIDE SEQUENCE [LARGE SCALE GENOMIC DNA]</scope>
    <source>
        <strain evidence="2 3">STR</strain>
    </source>
</reference>